<keyword evidence="2" id="KW-1185">Reference proteome</keyword>
<dbReference type="SUPFAM" id="SSF51445">
    <property type="entry name" value="(Trans)glycosidases"/>
    <property type="match status" value="1"/>
</dbReference>
<dbReference type="Proteomes" id="UP001215712">
    <property type="component" value="Unassembled WGS sequence"/>
</dbReference>
<dbReference type="AlphaFoldDB" id="A0AAD6MUI9"/>
<organism evidence="1 2">
    <name type="scientific">Penicillium malachiteum</name>
    <dbReference type="NCBI Taxonomy" id="1324776"/>
    <lineage>
        <taxon>Eukaryota</taxon>
        <taxon>Fungi</taxon>
        <taxon>Dikarya</taxon>
        <taxon>Ascomycota</taxon>
        <taxon>Pezizomycotina</taxon>
        <taxon>Eurotiomycetes</taxon>
        <taxon>Eurotiomycetidae</taxon>
        <taxon>Eurotiales</taxon>
        <taxon>Aspergillaceae</taxon>
        <taxon>Penicillium</taxon>
    </lineage>
</organism>
<proteinExistence type="predicted"/>
<name>A0AAD6MUI9_9EURO</name>
<reference evidence="1" key="2">
    <citation type="submission" date="2023-01" db="EMBL/GenBank/DDBJ databases">
        <authorList>
            <person name="Petersen C."/>
        </authorList>
    </citation>
    <scope>NUCLEOTIDE SEQUENCE</scope>
    <source>
        <strain evidence="1">IBT 17514</strain>
    </source>
</reference>
<evidence type="ECO:0000313" key="1">
    <source>
        <dbReference type="EMBL" id="KAJ5719319.1"/>
    </source>
</evidence>
<accession>A0AAD6MUI9</accession>
<evidence type="ECO:0000313" key="2">
    <source>
        <dbReference type="Proteomes" id="UP001215712"/>
    </source>
</evidence>
<reference evidence="1" key="1">
    <citation type="journal article" date="2023" name="IMA Fungus">
        <title>Comparative genomic study of the Penicillium genus elucidates a diverse pangenome and 15 lateral gene transfer events.</title>
        <authorList>
            <person name="Petersen C."/>
            <person name="Sorensen T."/>
            <person name="Nielsen M.R."/>
            <person name="Sondergaard T.E."/>
            <person name="Sorensen J.L."/>
            <person name="Fitzpatrick D.A."/>
            <person name="Frisvad J.C."/>
            <person name="Nielsen K.L."/>
        </authorList>
    </citation>
    <scope>NUCLEOTIDE SEQUENCE</scope>
    <source>
        <strain evidence="1">IBT 17514</strain>
    </source>
</reference>
<comment type="caution">
    <text evidence="1">The sequence shown here is derived from an EMBL/GenBank/DDBJ whole genome shotgun (WGS) entry which is preliminary data.</text>
</comment>
<dbReference type="EMBL" id="JAQJAN010000011">
    <property type="protein sequence ID" value="KAJ5719319.1"/>
    <property type="molecule type" value="Genomic_DNA"/>
</dbReference>
<protein>
    <submittedName>
        <fullName evidence="1">Uncharacterized protein</fullName>
    </submittedName>
</protein>
<sequence length="362" mass="41488">MRSRPTPALGALGANYNEQLTWINHTDLQQLNARWIRGFIDMHQIDPGNVLEDRNIQALFKAIDAGYNTILSFKWNYSERNFPAIGTAAHSTELQCLDAVLRVVLNKVNILVIGNEPFIEVQAGHADERLNIFYETVAEAVIKFREGNANQGFTTPKLYMGAFNRLDLPIKRTPAIERMLRFIASRPELEGVDLHPHMPTLEGHKAMLDFVLSRIRPDQRFLATEFSLVWHWKKHLGDPVSGYFCSKYGFPAGTKVHQVISTAMRDPWPYTQWVDLLSHEPWYIHCRGFLVNAMAMYRATGRLEVATYGLCPMRLRKAPLPVDGNPWMLNSLYAPSTVQPRPDGSRHENFPWAEEFRMVQRG</sequence>
<gene>
    <name evidence="1" type="ORF">N7493_007774</name>
</gene>
<dbReference type="InterPro" id="IPR017853">
    <property type="entry name" value="GH"/>
</dbReference>